<keyword evidence="3" id="KW-1185">Reference proteome</keyword>
<gene>
    <name evidence="2" type="ORF">BOTBODRAFT_70043</name>
</gene>
<feature type="region of interest" description="Disordered" evidence="1">
    <location>
        <begin position="1"/>
        <end position="22"/>
    </location>
</feature>
<accession>A0A067LX71</accession>
<evidence type="ECO:0000256" key="1">
    <source>
        <dbReference type="SAM" id="MobiDB-lite"/>
    </source>
</evidence>
<dbReference type="InParanoid" id="A0A067LX71"/>
<name>A0A067LX71_BOTB1</name>
<evidence type="ECO:0000313" key="2">
    <source>
        <dbReference type="EMBL" id="KDQ07978.1"/>
    </source>
</evidence>
<dbReference type="AlphaFoldDB" id="A0A067LX71"/>
<reference evidence="3" key="1">
    <citation type="journal article" date="2014" name="Proc. Natl. Acad. Sci. U.S.A.">
        <title>Extensive sampling of basidiomycete genomes demonstrates inadequacy of the white-rot/brown-rot paradigm for wood decay fungi.</title>
        <authorList>
            <person name="Riley R."/>
            <person name="Salamov A.A."/>
            <person name="Brown D.W."/>
            <person name="Nagy L.G."/>
            <person name="Floudas D."/>
            <person name="Held B.W."/>
            <person name="Levasseur A."/>
            <person name="Lombard V."/>
            <person name="Morin E."/>
            <person name="Otillar R."/>
            <person name="Lindquist E.A."/>
            <person name="Sun H."/>
            <person name="LaButti K.M."/>
            <person name="Schmutz J."/>
            <person name="Jabbour D."/>
            <person name="Luo H."/>
            <person name="Baker S.E."/>
            <person name="Pisabarro A.G."/>
            <person name="Walton J.D."/>
            <person name="Blanchette R.A."/>
            <person name="Henrissat B."/>
            <person name="Martin F."/>
            <person name="Cullen D."/>
            <person name="Hibbett D.S."/>
            <person name="Grigoriev I.V."/>
        </authorList>
    </citation>
    <scope>NUCLEOTIDE SEQUENCE [LARGE SCALE GENOMIC DNA]</scope>
    <source>
        <strain evidence="3">FD-172 SS1</strain>
    </source>
</reference>
<dbReference type="Proteomes" id="UP000027195">
    <property type="component" value="Unassembled WGS sequence"/>
</dbReference>
<dbReference type="HOGENOM" id="CLU_1510351_0_0_1"/>
<dbReference type="EMBL" id="KL198097">
    <property type="protein sequence ID" value="KDQ07978.1"/>
    <property type="molecule type" value="Genomic_DNA"/>
</dbReference>
<feature type="compositionally biased region" description="Polar residues" evidence="1">
    <location>
        <begin position="12"/>
        <end position="21"/>
    </location>
</feature>
<sequence>MIPLPKAWSFPTAATQPVTPRQRTERAWVRMKPASALHRLVSPSARSVLPSPVQVRIDSFGRTSGWRRQRNIHSQSPHEHKRRLRGSTDITGPHTTDILTQGPRSEDILFRLGKDAREGFSCIALLVPPLVSKRFRDSYISKRNSKVPRSSQGLCYADAPNPSIRSRLSLCDSGWLPL</sequence>
<proteinExistence type="predicted"/>
<evidence type="ECO:0000313" key="3">
    <source>
        <dbReference type="Proteomes" id="UP000027195"/>
    </source>
</evidence>
<feature type="region of interest" description="Disordered" evidence="1">
    <location>
        <begin position="70"/>
        <end position="93"/>
    </location>
</feature>
<protein>
    <submittedName>
        <fullName evidence="2">Uncharacterized protein</fullName>
    </submittedName>
</protein>
<organism evidence="2 3">
    <name type="scientific">Botryobasidium botryosum (strain FD-172 SS1)</name>
    <dbReference type="NCBI Taxonomy" id="930990"/>
    <lineage>
        <taxon>Eukaryota</taxon>
        <taxon>Fungi</taxon>
        <taxon>Dikarya</taxon>
        <taxon>Basidiomycota</taxon>
        <taxon>Agaricomycotina</taxon>
        <taxon>Agaricomycetes</taxon>
        <taxon>Cantharellales</taxon>
        <taxon>Botryobasidiaceae</taxon>
        <taxon>Botryobasidium</taxon>
    </lineage>
</organism>